<dbReference type="InterPro" id="IPR025016">
    <property type="entry name" value="DUF3955"/>
</dbReference>
<evidence type="ECO:0000256" key="3">
    <source>
        <dbReference type="ARBA" id="ARBA00022989"/>
    </source>
</evidence>
<dbReference type="AlphaFoldDB" id="A0AAE8MU87"/>
<feature type="transmembrane region" description="Helical" evidence="6">
    <location>
        <begin position="66"/>
        <end position="86"/>
    </location>
</feature>
<name>A0AAE8MU87_9PEZI</name>
<feature type="transmembrane region" description="Helical" evidence="6">
    <location>
        <begin position="385"/>
        <end position="406"/>
    </location>
</feature>
<evidence type="ECO:0000313" key="9">
    <source>
        <dbReference type="Proteomes" id="UP001187682"/>
    </source>
</evidence>
<dbReference type="InterPro" id="IPR037185">
    <property type="entry name" value="EmrE-like"/>
</dbReference>
<evidence type="ECO:0000256" key="6">
    <source>
        <dbReference type="SAM" id="Phobius"/>
    </source>
</evidence>
<keyword evidence="2 6" id="KW-0812">Transmembrane</keyword>
<reference evidence="8" key="1">
    <citation type="submission" date="2018-03" db="EMBL/GenBank/DDBJ databases">
        <authorList>
            <person name="Guldener U."/>
        </authorList>
    </citation>
    <scope>NUCLEOTIDE SEQUENCE</scope>
</reference>
<feature type="domain" description="DUF3955" evidence="7">
    <location>
        <begin position="66"/>
        <end position="121"/>
    </location>
</feature>
<evidence type="ECO:0000256" key="1">
    <source>
        <dbReference type="ARBA" id="ARBA00004141"/>
    </source>
</evidence>
<dbReference type="GO" id="GO:0000329">
    <property type="term" value="C:fungal-type vacuole membrane"/>
    <property type="evidence" value="ECO:0007669"/>
    <property type="project" value="TreeGrafter"/>
</dbReference>
<organism evidence="8 9">
    <name type="scientific">Cephalotrichum gorgonifer</name>
    <dbReference type="NCBI Taxonomy" id="2041049"/>
    <lineage>
        <taxon>Eukaryota</taxon>
        <taxon>Fungi</taxon>
        <taxon>Dikarya</taxon>
        <taxon>Ascomycota</taxon>
        <taxon>Pezizomycotina</taxon>
        <taxon>Sordariomycetes</taxon>
        <taxon>Hypocreomycetidae</taxon>
        <taxon>Microascales</taxon>
        <taxon>Microascaceae</taxon>
        <taxon>Cephalotrichum</taxon>
    </lineage>
</organism>
<keyword evidence="3 6" id="KW-1133">Transmembrane helix</keyword>
<feature type="transmembrane region" description="Helical" evidence="6">
    <location>
        <begin position="319"/>
        <end position="343"/>
    </location>
</feature>
<keyword evidence="4 6" id="KW-0472">Membrane</keyword>
<feature type="transmembrane region" description="Helical" evidence="6">
    <location>
        <begin position="412"/>
        <end position="428"/>
    </location>
</feature>
<evidence type="ECO:0000313" key="8">
    <source>
        <dbReference type="EMBL" id="SPO00669.1"/>
    </source>
</evidence>
<evidence type="ECO:0000259" key="7">
    <source>
        <dbReference type="Pfam" id="PF13127"/>
    </source>
</evidence>
<dbReference type="SUPFAM" id="SSF103481">
    <property type="entry name" value="Multidrug resistance efflux transporter EmrE"/>
    <property type="match status" value="2"/>
</dbReference>
<gene>
    <name evidence="8" type="ORF">DNG_03417</name>
</gene>
<sequence length="454" mass="49877">MAHTEPMLPAELAPSQHSHGQPRTSFSVSSTGEDDHRLSFQDSEQKRGEKSDFLERLGLGHYGRRTLGISCLTITVFLWTLANFLASSMFSDNSYDKPFLVVYVNSSIFAFSLLGITLRYISKHGLVHFKNEAALVYREYKTGVKSHGGRPSDEDPDATAGERLLSDDEGSFEVIDAPLDDADDKLTFLETTKLSLEFSMLWFMANYTASACLEYTSVASVTILTSTSSVWTLILCSLLRVEAFTTRKLIGVLASLTGVILISTVDLTGKSDENRGNFPHKTFGQIALGDAMALVSAIIYGVYVTVMKRKVGDENKVNMPLFFGLVGMFILVLLWPMFFILHFTGMEPFAMPPTARIWLIILANSISSFVSDISWAYAMLLTTPLVVTVGLSLTIPLSLIGEMITYKQYSSPVYWVGAAIVVLSFLFVNNESRESTDAPASGGEAAGEESREGV</sequence>
<dbReference type="Pfam" id="PF13127">
    <property type="entry name" value="DUF3955"/>
    <property type="match status" value="1"/>
</dbReference>
<keyword evidence="9" id="KW-1185">Reference proteome</keyword>
<comment type="subcellular location">
    <subcellularLocation>
        <location evidence="1">Membrane</location>
        <topology evidence="1">Multi-pass membrane protein</topology>
    </subcellularLocation>
</comment>
<evidence type="ECO:0000256" key="4">
    <source>
        <dbReference type="ARBA" id="ARBA00023136"/>
    </source>
</evidence>
<feature type="transmembrane region" description="Helical" evidence="6">
    <location>
        <begin position="285"/>
        <end position="307"/>
    </location>
</feature>
<comment type="caution">
    <text evidence="8">The sequence shown here is derived from an EMBL/GenBank/DDBJ whole genome shotgun (WGS) entry which is preliminary data.</text>
</comment>
<feature type="region of interest" description="Disordered" evidence="5">
    <location>
        <begin position="1"/>
        <end position="47"/>
    </location>
</feature>
<feature type="transmembrane region" description="Helical" evidence="6">
    <location>
        <begin position="249"/>
        <end position="265"/>
    </location>
</feature>
<dbReference type="PANTHER" id="PTHR23051">
    <property type="entry name" value="SOLUTE CARRIER FAMILY 35, MEMBER F5"/>
    <property type="match status" value="1"/>
</dbReference>
<feature type="transmembrane region" description="Helical" evidence="6">
    <location>
        <begin position="98"/>
        <end position="121"/>
    </location>
</feature>
<evidence type="ECO:0000256" key="2">
    <source>
        <dbReference type="ARBA" id="ARBA00022692"/>
    </source>
</evidence>
<feature type="compositionally biased region" description="Polar residues" evidence="5">
    <location>
        <begin position="15"/>
        <end position="31"/>
    </location>
</feature>
<accession>A0AAE8MU87</accession>
<proteinExistence type="predicted"/>
<dbReference type="Proteomes" id="UP001187682">
    <property type="component" value="Unassembled WGS sequence"/>
</dbReference>
<evidence type="ECO:0000256" key="5">
    <source>
        <dbReference type="SAM" id="MobiDB-lite"/>
    </source>
</evidence>
<protein>
    <submittedName>
        <fullName evidence="8">Related to integral membrane protein</fullName>
    </submittedName>
</protein>
<feature type="compositionally biased region" description="Basic and acidic residues" evidence="5">
    <location>
        <begin position="33"/>
        <end position="47"/>
    </location>
</feature>
<feature type="region of interest" description="Disordered" evidence="5">
    <location>
        <begin position="434"/>
        <end position="454"/>
    </location>
</feature>
<dbReference type="EMBL" id="ONZQ02000004">
    <property type="protein sequence ID" value="SPO00669.1"/>
    <property type="molecule type" value="Genomic_DNA"/>
</dbReference>
<dbReference type="PANTHER" id="PTHR23051:SF0">
    <property type="entry name" value="SOLUTE CARRIER FAMILY 35 MEMBER F5"/>
    <property type="match status" value="1"/>
</dbReference>
<feature type="transmembrane region" description="Helical" evidence="6">
    <location>
        <begin position="355"/>
        <end position="378"/>
    </location>
</feature>